<feature type="domain" description="K+ potassium transporter integral membrane" evidence="13">
    <location>
        <begin position="12"/>
        <end position="463"/>
    </location>
</feature>
<feature type="domain" description="K+ potassium transporter C-terminal" evidence="14">
    <location>
        <begin position="475"/>
        <end position="622"/>
    </location>
</feature>
<evidence type="ECO:0000256" key="8">
    <source>
        <dbReference type="ARBA" id="ARBA00022958"/>
    </source>
</evidence>
<keyword evidence="9 12" id="KW-1133">Transmembrane helix</keyword>
<feature type="transmembrane region" description="Helical" evidence="12">
    <location>
        <begin position="245"/>
        <end position="265"/>
    </location>
</feature>
<reference evidence="16" key="1">
    <citation type="journal article" date="2020" name="MBio">
        <title>Horizontal gene transfer to a defensive symbiont with a reduced genome amongst a multipartite beetle microbiome.</title>
        <authorList>
            <person name="Waterworth S.C."/>
            <person name="Florez L.V."/>
            <person name="Rees E.R."/>
            <person name="Hertweck C."/>
            <person name="Kaltenpoth M."/>
            <person name="Kwan J.C."/>
        </authorList>
    </citation>
    <scope>NUCLEOTIDE SEQUENCE [LARGE SCALE GENOMIC DNA]</scope>
</reference>
<evidence type="ECO:0000256" key="4">
    <source>
        <dbReference type="ARBA" id="ARBA00022475"/>
    </source>
</evidence>
<accession>A0A7V8FSI0</accession>
<dbReference type="PANTHER" id="PTHR30540">
    <property type="entry name" value="OSMOTIC STRESS POTASSIUM TRANSPORTER"/>
    <property type="match status" value="1"/>
</dbReference>
<comment type="subcellular location">
    <subcellularLocation>
        <location evidence="12">Cell membrane</location>
        <topology evidence="12">Multi-pass membrane protein</topology>
    </subcellularLocation>
    <subcellularLocation>
        <location evidence="1">Membrane</location>
        <topology evidence="1">Multi-pass membrane protein</topology>
    </subcellularLocation>
</comment>
<gene>
    <name evidence="12 15" type="primary">kup</name>
    <name evidence="15" type="ORF">GAK30_00112</name>
</gene>
<comment type="caution">
    <text evidence="15">The sequence shown here is derived from an EMBL/GenBank/DDBJ whole genome shotgun (WGS) entry which is preliminary data.</text>
</comment>
<dbReference type="InterPro" id="IPR053951">
    <property type="entry name" value="K_trans_N"/>
</dbReference>
<evidence type="ECO:0000256" key="1">
    <source>
        <dbReference type="ARBA" id="ARBA00004141"/>
    </source>
</evidence>
<feature type="transmembrane region" description="Helical" evidence="12">
    <location>
        <begin position="169"/>
        <end position="189"/>
    </location>
</feature>
<dbReference type="Pfam" id="PF02705">
    <property type="entry name" value="K_trans"/>
    <property type="match status" value="1"/>
</dbReference>
<sequence length="622" mass="68378">MSDKKTPLPALILGAIGVVYGDIGTSVLYAIKEVFGHGHVPFTPENVYGILSMIFWTLTIIVSFKYVLLVLRADNEGEGGLVAMLALASRAVADKPRLRKVLLVIGIFGTSLFYGDGVITPAISVLSAVEGLEVISPVLHPYILPVTLVVLFALFAVQKRGTAGIGRYFGPVTLTWFLALAALGVWQILGHPEILRAISPAYALRFILDNPGTSFVLLGAMVLTVTGAEALYADLGHFGRRPIRLAWYLVVMPSLTLNYFGQGALLLEMPEAVKNPFYRMAPEWALVPLVLLATAATVIASQALITGAFSVTRQVIQLGYLPRLTVQHTSVRTAGQIYIPFVNWGLFVAIVLAVLMFRNSSSLAAAYGIAVTLDMLITTILTFFVIRYAWKYPLVLCVSATGFFLVVDAFFFASNLLKLGDGGWFPIFIGGSVFVLMMTWKQGRHLVAEAQRKEAIDLRSFLDAVFVSPPARVEGTAVFLTATPGLVPNALLHNLKHNKVLHDANLFVTMRQHEVPWVPMSRRVEIEPLGRHCWEITVHYGFKNDIDLPRDLEQVRQRGCQLDDMATSYFLSRDIVIPTEGTGMAPWREKLFAQMYHNAGHAADYLHLPTNAVVELGGKVEI</sequence>
<feature type="transmembrane region" description="Helical" evidence="12">
    <location>
        <begin position="423"/>
        <end position="440"/>
    </location>
</feature>
<keyword evidence="7 12" id="KW-0769">Symport</keyword>
<dbReference type="GO" id="GO:0005886">
    <property type="term" value="C:plasma membrane"/>
    <property type="evidence" value="ECO:0007669"/>
    <property type="project" value="UniProtKB-SubCell"/>
</dbReference>
<proteinExistence type="inferred from homology"/>
<evidence type="ECO:0000256" key="11">
    <source>
        <dbReference type="ARBA" id="ARBA00023136"/>
    </source>
</evidence>
<evidence type="ECO:0000256" key="9">
    <source>
        <dbReference type="ARBA" id="ARBA00022989"/>
    </source>
</evidence>
<feature type="transmembrane region" description="Helical" evidence="12">
    <location>
        <begin position="101"/>
        <end position="126"/>
    </location>
</feature>
<evidence type="ECO:0000256" key="5">
    <source>
        <dbReference type="ARBA" id="ARBA00022538"/>
    </source>
</evidence>
<evidence type="ECO:0000256" key="2">
    <source>
        <dbReference type="ARBA" id="ARBA00007019"/>
    </source>
</evidence>
<organism evidence="15 16">
    <name type="scientific">Paracidovorax wautersii</name>
    <dbReference type="NCBI Taxonomy" id="1177982"/>
    <lineage>
        <taxon>Bacteria</taxon>
        <taxon>Pseudomonadati</taxon>
        <taxon>Pseudomonadota</taxon>
        <taxon>Betaproteobacteria</taxon>
        <taxon>Burkholderiales</taxon>
        <taxon>Comamonadaceae</taxon>
        <taxon>Paracidovorax</taxon>
    </lineage>
</organism>
<dbReference type="InterPro" id="IPR003855">
    <property type="entry name" value="K+_transporter"/>
</dbReference>
<feature type="transmembrane region" description="Helical" evidence="12">
    <location>
        <begin position="337"/>
        <end position="357"/>
    </location>
</feature>
<evidence type="ECO:0000256" key="6">
    <source>
        <dbReference type="ARBA" id="ARBA00022692"/>
    </source>
</evidence>
<protein>
    <recommendedName>
        <fullName evidence="12">Probable potassium transport system protein Kup</fullName>
    </recommendedName>
</protein>
<evidence type="ECO:0000256" key="10">
    <source>
        <dbReference type="ARBA" id="ARBA00023065"/>
    </source>
</evidence>
<feature type="transmembrane region" description="Helical" evidence="12">
    <location>
        <begin position="47"/>
        <end position="68"/>
    </location>
</feature>
<feature type="transmembrane region" description="Helical" evidence="12">
    <location>
        <begin position="285"/>
        <end position="316"/>
    </location>
</feature>
<name>A0A7V8FSI0_9BURK</name>
<comment type="similarity">
    <text evidence="2 12">Belongs to the HAK/KUP transporter (TC 2.A.72) family.</text>
</comment>
<dbReference type="GO" id="GO:0015293">
    <property type="term" value="F:symporter activity"/>
    <property type="evidence" value="ECO:0007669"/>
    <property type="project" value="UniProtKB-UniRule"/>
</dbReference>
<feature type="transmembrane region" description="Helical" evidence="12">
    <location>
        <begin position="363"/>
        <end position="386"/>
    </location>
</feature>
<evidence type="ECO:0000256" key="12">
    <source>
        <dbReference type="HAMAP-Rule" id="MF_01522"/>
    </source>
</evidence>
<evidence type="ECO:0000313" key="16">
    <source>
        <dbReference type="Proteomes" id="UP000461670"/>
    </source>
</evidence>
<dbReference type="EMBL" id="WNDQ01000001">
    <property type="protein sequence ID" value="KAF1024092.1"/>
    <property type="molecule type" value="Genomic_DNA"/>
</dbReference>
<dbReference type="Pfam" id="PF22776">
    <property type="entry name" value="K_trans_C"/>
    <property type="match status" value="1"/>
</dbReference>
<feature type="transmembrane region" description="Helical" evidence="12">
    <location>
        <begin position="138"/>
        <end position="157"/>
    </location>
</feature>
<keyword evidence="6 12" id="KW-0812">Transmembrane</keyword>
<dbReference type="InterPro" id="IPR053952">
    <property type="entry name" value="K_trans_C"/>
</dbReference>
<dbReference type="HAMAP" id="MF_01522">
    <property type="entry name" value="Kup"/>
    <property type="match status" value="1"/>
</dbReference>
<keyword evidence="8 12" id="KW-0630">Potassium</keyword>
<comment type="catalytic activity">
    <reaction evidence="12">
        <text>K(+)(in) + H(+)(in) = K(+)(out) + H(+)(out)</text>
        <dbReference type="Rhea" id="RHEA:28490"/>
        <dbReference type="ChEBI" id="CHEBI:15378"/>
        <dbReference type="ChEBI" id="CHEBI:29103"/>
    </reaction>
</comment>
<feature type="transmembrane region" description="Helical" evidence="12">
    <location>
        <begin position="393"/>
        <end position="417"/>
    </location>
</feature>
<dbReference type="AlphaFoldDB" id="A0A7V8FSI0"/>
<keyword evidence="4 12" id="KW-1003">Cell membrane</keyword>
<dbReference type="GO" id="GO:0015079">
    <property type="term" value="F:potassium ion transmembrane transporter activity"/>
    <property type="evidence" value="ECO:0007669"/>
    <property type="project" value="UniProtKB-UniRule"/>
</dbReference>
<dbReference type="Proteomes" id="UP000461670">
    <property type="component" value="Unassembled WGS sequence"/>
</dbReference>
<keyword evidence="11 12" id="KW-0472">Membrane</keyword>
<evidence type="ECO:0000259" key="14">
    <source>
        <dbReference type="Pfam" id="PF22776"/>
    </source>
</evidence>
<evidence type="ECO:0000256" key="3">
    <source>
        <dbReference type="ARBA" id="ARBA00022448"/>
    </source>
</evidence>
<evidence type="ECO:0000259" key="13">
    <source>
        <dbReference type="Pfam" id="PF02705"/>
    </source>
</evidence>
<comment type="function">
    <text evidence="12">Transport of potassium into the cell. Likely operates as a K(+):H(+) symporter.</text>
</comment>
<evidence type="ECO:0000313" key="15">
    <source>
        <dbReference type="EMBL" id="KAF1024092.1"/>
    </source>
</evidence>
<feature type="transmembrane region" description="Helical" evidence="12">
    <location>
        <begin position="214"/>
        <end position="233"/>
    </location>
</feature>
<keyword evidence="10 12" id="KW-0406">Ion transport</keyword>
<dbReference type="InterPro" id="IPR023051">
    <property type="entry name" value="Kup"/>
</dbReference>
<evidence type="ECO:0000256" key="7">
    <source>
        <dbReference type="ARBA" id="ARBA00022847"/>
    </source>
</evidence>
<dbReference type="PANTHER" id="PTHR30540:SF79">
    <property type="entry name" value="LOW AFFINITY POTASSIUM TRANSPORT SYSTEM PROTEIN KUP"/>
    <property type="match status" value="1"/>
</dbReference>
<keyword evidence="5 12" id="KW-0633">Potassium transport</keyword>
<keyword evidence="3 12" id="KW-0813">Transport</keyword>